<accession>A0A5J5E980</accession>
<proteinExistence type="predicted"/>
<evidence type="ECO:0008006" key="3">
    <source>
        <dbReference type="Google" id="ProtNLM"/>
    </source>
</evidence>
<dbReference type="AlphaFoldDB" id="A0A5J5E980"/>
<gene>
    <name evidence="1" type="ORF">EMO92_04725</name>
</gene>
<comment type="caution">
    <text evidence="1">The sequence shown here is derived from an EMBL/GenBank/DDBJ whole genome shotgun (WGS) entry which is preliminary data.</text>
</comment>
<dbReference type="Proteomes" id="UP000326251">
    <property type="component" value="Unassembled WGS sequence"/>
</dbReference>
<evidence type="ECO:0000313" key="2">
    <source>
        <dbReference type="Proteomes" id="UP000326251"/>
    </source>
</evidence>
<dbReference type="InterPro" id="IPR011335">
    <property type="entry name" value="Restrct_endonuc-II-like"/>
</dbReference>
<protein>
    <recommendedName>
        <fullName evidence="3">DUF559 domain-containing protein</fullName>
    </recommendedName>
</protein>
<name>A0A5J5E980_9BIFI</name>
<reference evidence="1 2" key="1">
    <citation type="journal article" date="2019" name="Syst. Appl. Microbiol.">
        <title>Characterization of Bifidobacterium species in feaces of the Egyptian fruit bat: Description of B. vespertilionis sp. nov. and B. rousetti sp. nov.</title>
        <authorList>
            <person name="Modesto M."/>
            <person name="Satti M."/>
            <person name="Watanabe K."/>
            <person name="Puglisi E."/>
            <person name="Morelli L."/>
            <person name="Huang C.-H."/>
            <person name="Liou J.-S."/>
            <person name="Miyashita M."/>
            <person name="Tamura T."/>
            <person name="Saito S."/>
            <person name="Mori K."/>
            <person name="Huang L."/>
            <person name="Sciavilla P."/>
            <person name="Sandri C."/>
            <person name="Spiezio C."/>
            <person name="Vitali F."/>
            <person name="Cavalieri D."/>
            <person name="Perpetuini G."/>
            <person name="Tofalo R."/>
            <person name="Bonetti A."/>
            <person name="Arita M."/>
            <person name="Mattarelli P."/>
        </authorList>
    </citation>
    <scope>NUCLEOTIDE SEQUENCE [LARGE SCALE GENOMIC DNA]</scope>
    <source>
        <strain evidence="1 2">RST19</strain>
    </source>
</reference>
<organism evidence="1 2">
    <name type="scientific">Bifidobacterium reuteri</name>
    <dbReference type="NCBI Taxonomy" id="983706"/>
    <lineage>
        <taxon>Bacteria</taxon>
        <taxon>Bacillati</taxon>
        <taxon>Actinomycetota</taxon>
        <taxon>Actinomycetes</taxon>
        <taxon>Bifidobacteriales</taxon>
        <taxon>Bifidobacteriaceae</taxon>
        <taxon>Bifidobacterium</taxon>
    </lineage>
</organism>
<sequence>MRDSLNTRRQETLRRCVQEATRLDRNLLFGMTTALILHEVPLPEDCDLDGSRLHTVFKTKEKRLRANSATLCPHVWKFVPQAHIVKFNARVYALDMFHVWAQMAIHVSLRSLIVLGDSIINVMSRRRQCDTRQVYCELVRFVQSVTGFAGRPSCIRALSLIMPGSSSPKESEQRIALLAHGIPRPKLNYVVRNIMFASGAAMTLDLAWPEYKVAVEYDGDQHRTDKMQWRRDREKRGKLVGRGWLIFTATASSLADDDARAEFAFHVGRALTLRGADFVFRLKALPIEALAPLPRHVDWTALESKVE</sequence>
<dbReference type="Gene3D" id="3.40.960.10">
    <property type="entry name" value="VSR Endonuclease"/>
    <property type="match status" value="1"/>
</dbReference>
<dbReference type="SUPFAM" id="SSF52980">
    <property type="entry name" value="Restriction endonuclease-like"/>
    <property type="match status" value="1"/>
</dbReference>
<dbReference type="EMBL" id="RZUG01000005">
    <property type="protein sequence ID" value="KAA8825798.1"/>
    <property type="molecule type" value="Genomic_DNA"/>
</dbReference>
<evidence type="ECO:0000313" key="1">
    <source>
        <dbReference type="EMBL" id="KAA8825798.1"/>
    </source>
</evidence>